<dbReference type="VEuPathDB" id="FungiDB:H257_12315"/>
<accession>A0A418BNH5</accession>
<reference evidence="4 5" key="1">
    <citation type="submission" date="2018-08" db="EMBL/GenBank/DDBJ databases">
        <title>Aphanomyces genome sequencing and annotation.</title>
        <authorList>
            <person name="Minardi D."/>
            <person name="Oidtmann B."/>
            <person name="Van Der Giezen M."/>
            <person name="Studholme D.J."/>
        </authorList>
    </citation>
    <scope>NUCLEOTIDE SEQUENCE [LARGE SCALE GENOMIC DNA]</scope>
    <source>
        <strain evidence="4 5">Si</strain>
    </source>
</reference>
<keyword evidence="3" id="KW-1133">Transmembrane helix</keyword>
<dbReference type="Gene3D" id="3.80.10.10">
    <property type="entry name" value="Ribonuclease Inhibitor"/>
    <property type="match status" value="1"/>
</dbReference>
<dbReference type="Proteomes" id="UP000283543">
    <property type="component" value="Unassembled WGS sequence"/>
</dbReference>
<keyword evidence="3" id="KW-0472">Membrane</keyword>
<sequence length="802" mass="89806">MSSDVGATTRTLSYETVARRRYFREKQREYRRKLIADGAAIEAEVFHLQSILDGLQAKSLPSVREARIVTEEVVANTRLFCTTTADGAFMNTLHGHFVEADRFVMVLRHVEDDEAHACYPMLRQRHYRSWTEVRQVSPTHIIMQTVSHMSRSFRAYDGVVSSDELAVLCGIDVTGIEDDDQKEAYVRRELIRLANAHFLLWRQRFTALMQEFSLHVATTVYLVVWVLLMLFSTGPSVVTAKLYQPKVTAAGYTMISLMHVGALVVPKLCHRKSAATSLSKPPQPPPPAVTVRRLSSKTQSRIIVRRLSKRAATDWFDHVFIVFNFIVILCQGRQVYEMLSTMVDPTKVVSYAVIVILYSVLSPCLIFINNIQTKYTLVCYVDALFSFTLSCGHPMFSVAIQGLELILINPNLVRDNRWTTETLLFARLFGITSPVDFFVKHVMHLSTYFTICRLANTSHSADSNKDQSSVLQRSQQNRVMRRLNLAVSSGLGVVCAILLGRCLLYREPCPSYCVSNMQPLMDLGCHCAYANINCHTLGIDDPTPLLDPRIIGTRLVYVQFSRCDLENGLNATSVVPFQQLTKIQVIFSNMSSWTGPLPASLNNILVQYSRLETIPHALLYDIPPELSTILIDASPLKTIPDNVFNAWSFVQRLQLLNVSLTTFPNGILSMPHLTELNLRGNNITSMFPESAWPSPLTIAGLAGNGLKSVPWTAAKRGVNIDLSGNPIEDATTLDAAELKLVHRRSVILDDTPYCNVTEDTTCKHTCGPDCFAFMVGDFYCDLGCFTPACGFDKGDCDEFGFS</sequence>
<feature type="transmembrane region" description="Helical" evidence="3">
    <location>
        <begin position="315"/>
        <end position="336"/>
    </location>
</feature>
<dbReference type="Gene3D" id="3.30.300.320">
    <property type="match status" value="1"/>
</dbReference>
<evidence type="ECO:0000313" key="5">
    <source>
        <dbReference type="Proteomes" id="UP000283543"/>
    </source>
</evidence>
<dbReference type="EMBL" id="QUTB01006983">
    <property type="protein sequence ID" value="RHY47822.1"/>
    <property type="molecule type" value="Genomic_DNA"/>
</dbReference>
<dbReference type="PANTHER" id="PTHR45712:SF28">
    <property type="entry name" value="LEUCINE-RICH REPEAT-CONTAINING PROTEIN 70-LIKE"/>
    <property type="match status" value="1"/>
</dbReference>
<keyword evidence="3" id="KW-0812">Transmembrane</keyword>
<comment type="caution">
    <text evidence="4">The sequence shown here is derived from an EMBL/GenBank/DDBJ whole genome shotgun (WGS) entry which is preliminary data.</text>
</comment>
<dbReference type="SUPFAM" id="SSF52058">
    <property type="entry name" value="L domain-like"/>
    <property type="match status" value="1"/>
</dbReference>
<evidence type="ECO:0000313" key="4">
    <source>
        <dbReference type="EMBL" id="RHY47822.1"/>
    </source>
</evidence>
<keyword evidence="1" id="KW-0433">Leucine-rich repeat</keyword>
<dbReference type="InterPro" id="IPR001611">
    <property type="entry name" value="Leu-rich_rpt"/>
</dbReference>
<dbReference type="VEuPathDB" id="FungiDB:H257_02069"/>
<proteinExistence type="predicted"/>
<keyword evidence="2" id="KW-0677">Repeat</keyword>
<dbReference type="AlphaFoldDB" id="A0A418BNH5"/>
<organism evidence="4 5">
    <name type="scientific">Aphanomyces astaci</name>
    <name type="common">Crayfish plague agent</name>
    <dbReference type="NCBI Taxonomy" id="112090"/>
    <lineage>
        <taxon>Eukaryota</taxon>
        <taxon>Sar</taxon>
        <taxon>Stramenopiles</taxon>
        <taxon>Oomycota</taxon>
        <taxon>Saprolegniomycetes</taxon>
        <taxon>Saprolegniales</taxon>
        <taxon>Verrucalvaceae</taxon>
        <taxon>Aphanomyces</taxon>
    </lineage>
</organism>
<dbReference type="PROSITE" id="PS51450">
    <property type="entry name" value="LRR"/>
    <property type="match status" value="1"/>
</dbReference>
<protein>
    <recommendedName>
        <fullName evidence="6">LNR domain-containing protein</fullName>
    </recommendedName>
</protein>
<name>A0A418BNH5_APHAT</name>
<feature type="transmembrane region" description="Helical" evidence="3">
    <location>
        <begin position="212"/>
        <end position="231"/>
    </location>
</feature>
<feature type="transmembrane region" description="Helical" evidence="3">
    <location>
        <begin position="251"/>
        <end position="269"/>
    </location>
</feature>
<evidence type="ECO:0000256" key="3">
    <source>
        <dbReference type="SAM" id="Phobius"/>
    </source>
</evidence>
<evidence type="ECO:0000256" key="1">
    <source>
        <dbReference type="ARBA" id="ARBA00022614"/>
    </source>
</evidence>
<dbReference type="PANTHER" id="PTHR45712">
    <property type="entry name" value="AGAP008170-PA"/>
    <property type="match status" value="1"/>
</dbReference>
<dbReference type="InterPro" id="IPR050333">
    <property type="entry name" value="SLRP"/>
</dbReference>
<gene>
    <name evidence="4" type="ORF">DYB34_007634</name>
</gene>
<feature type="transmembrane region" description="Helical" evidence="3">
    <location>
        <begin position="483"/>
        <end position="506"/>
    </location>
</feature>
<dbReference type="VEuPathDB" id="FungiDB:H257_07653"/>
<evidence type="ECO:0008006" key="6">
    <source>
        <dbReference type="Google" id="ProtNLM"/>
    </source>
</evidence>
<dbReference type="GO" id="GO:0005615">
    <property type="term" value="C:extracellular space"/>
    <property type="evidence" value="ECO:0007669"/>
    <property type="project" value="TreeGrafter"/>
</dbReference>
<dbReference type="InterPro" id="IPR032675">
    <property type="entry name" value="LRR_dom_sf"/>
</dbReference>
<feature type="transmembrane region" description="Helical" evidence="3">
    <location>
        <begin position="348"/>
        <end position="368"/>
    </location>
</feature>
<dbReference type="Pfam" id="PF13855">
    <property type="entry name" value="LRR_8"/>
    <property type="match status" value="1"/>
</dbReference>
<evidence type="ECO:0000256" key="2">
    <source>
        <dbReference type="ARBA" id="ARBA00022737"/>
    </source>
</evidence>